<dbReference type="STRING" id="27835.A0A0N4YYA3"/>
<dbReference type="Gene3D" id="3.30.1370.10">
    <property type="entry name" value="K Homology domain, type 1"/>
    <property type="match status" value="1"/>
</dbReference>
<gene>
    <name evidence="3" type="ORF">NBR_LOCUS22226</name>
</gene>
<name>A0A0N4YYA3_NIPBR</name>
<accession>A0A0N4YYA3</accession>
<protein>
    <submittedName>
        <fullName evidence="5">KH domain-containing protein</fullName>
    </submittedName>
</protein>
<dbReference type="AlphaFoldDB" id="A0A0N4YYA3"/>
<proteinExistence type="predicted"/>
<dbReference type="InterPro" id="IPR036612">
    <property type="entry name" value="KH_dom_type_1_sf"/>
</dbReference>
<dbReference type="Proteomes" id="UP000271162">
    <property type="component" value="Unassembled WGS sequence"/>
</dbReference>
<dbReference type="PROSITE" id="PS50084">
    <property type="entry name" value="KH_TYPE_1"/>
    <property type="match status" value="1"/>
</dbReference>
<evidence type="ECO:0000313" key="4">
    <source>
        <dbReference type="Proteomes" id="UP000271162"/>
    </source>
</evidence>
<evidence type="ECO:0000313" key="3">
    <source>
        <dbReference type="EMBL" id="VDL86902.1"/>
    </source>
</evidence>
<organism evidence="5">
    <name type="scientific">Nippostrongylus brasiliensis</name>
    <name type="common">Rat hookworm</name>
    <dbReference type="NCBI Taxonomy" id="27835"/>
    <lineage>
        <taxon>Eukaryota</taxon>
        <taxon>Metazoa</taxon>
        <taxon>Ecdysozoa</taxon>
        <taxon>Nematoda</taxon>
        <taxon>Chromadorea</taxon>
        <taxon>Rhabditida</taxon>
        <taxon>Rhabditina</taxon>
        <taxon>Rhabditomorpha</taxon>
        <taxon>Strongyloidea</taxon>
        <taxon>Heligmosomidae</taxon>
        <taxon>Nippostrongylus</taxon>
    </lineage>
</organism>
<evidence type="ECO:0000259" key="2">
    <source>
        <dbReference type="SMART" id="SM00322"/>
    </source>
</evidence>
<reference evidence="5" key="1">
    <citation type="submission" date="2017-02" db="UniProtKB">
        <authorList>
            <consortium name="WormBaseParasite"/>
        </authorList>
    </citation>
    <scope>IDENTIFICATION</scope>
</reference>
<dbReference type="SUPFAM" id="SSF54791">
    <property type="entry name" value="Eukaryotic type KH-domain (KH-domain type I)"/>
    <property type="match status" value="1"/>
</dbReference>
<dbReference type="SMART" id="SM00322">
    <property type="entry name" value="KH"/>
    <property type="match status" value="1"/>
</dbReference>
<feature type="domain" description="K Homology" evidence="2">
    <location>
        <begin position="31"/>
        <end position="105"/>
    </location>
</feature>
<dbReference type="OMA" id="DERSMHV"/>
<dbReference type="WBParaSite" id="NBR_0002222501-mRNA-1">
    <property type="protein sequence ID" value="NBR_0002222501-mRNA-1"/>
    <property type="gene ID" value="NBR_0002222501"/>
</dbReference>
<keyword evidence="4" id="KW-1185">Reference proteome</keyword>
<dbReference type="EMBL" id="UYSL01027607">
    <property type="protein sequence ID" value="VDL86902.1"/>
    <property type="molecule type" value="Genomic_DNA"/>
</dbReference>
<dbReference type="Pfam" id="PF00013">
    <property type="entry name" value="KH_1"/>
    <property type="match status" value="1"/>
</dbReference>
<evidence type="ECO:0000256" key="1">
    <source>
        <dbReference type="PROSITE-ProRule" id="PRU00117"/>
    </source>
</evidence>
<dbReference type="GO" id="GO:0003723">
    <property type="term" value="F:RNA binding"/>
    <property type="evidence" value="ECO:0007669"/>
    <property type="project" value="UniProtKB-UniRule"/>
</dbReference>
<reference evidence="3 4" key="2">
    <citation type="submission" date="2018-11" db="EMBL/GenBank/DDBJ databases">
        <authorList>
            <consortium name="Pathogen Informatics"/>
        </authorList>
    </citation>
    <scope>NUCLEOTIDE SEQUENCE [LARGE SCALE GENOMIC DNA]</scope>
</reference>
<keyword evidence="1" id="KW-0694">RNA-binding</keyword>
<dbReference type="InterPro" id="IPR004087">
    <property type="entry name" value="KH_dom"/>
</dbReference>
<sequence length="116" mass="12682">MLLVDVLRSGSGTAANGENFASSVMVERRVSDEAIELEVPDTVVGAVLGPKARTLQEIQLYSGCKVQVYKRDAKPDLPVGTRLISLAGDERSMHVCRMMIERVVNEAQDRRVGARP</sequence>
<evidence type="ECO:0000313" key="5">
    <source>
        <dbReference type="WBParaSite" id="NBR_0002222501-mRNA-1"/>
    </source>
</evidence>
<dbReference type="InterPro" id="IPR004088">
    <property type="entry name" value="KH_dom_type_1"/>
</dbReference>